<gene>
    <name evidence="8" type="ORF">EP51_03870</name>
</gene>
<feature type="transmembrane region" description="Helical" evidence="6">
    <location>
        <begin position="191"/>
        <end position="210"/>
    </location>
</feature>
<dbReference type="Proteomes" id="UP000028488">
    <property type="component" value="Chromosome"/>
</dbReference>
<keyword evidence="2 6" id="KW-0812">Transmembrane</keyword>
<accession>A0A076EBZ7</accession>
<comment type="subcellular location">
    <subcellularLocation>
        <location evidence="1">Cell membrane</location>
        <topology evidence="1">Multi-pass membrane protein</topology>
    </subcellularLocation>
</comment>
<feature type="transmembrane region" description="Helical" evidence="6">
    <location>
        <begin position="344"/>
        <end position="363"/>
    </location>
</feature>
<feature type="transmembrane region" description="Helical" evidence="6">
    <location>
        <begin position="40"/>
        <end position="63"/>
    </location>
</feature>
<dbReference type="PANTHER" id="PTHR23508:SF10">
    <property type="entry name" value="CARBOXYLIC ACID TRANSPORTER PROTEIN HOMOLOG"/>
    <property type="match status" value="1"/>
</dbReference>
<reference evidence="8 9" key="1">
    <citation type="submission" date="2014-07" db="EMBL/GenBank/DDBJ databases">
        <title>Genome Sequence of Rhodococcus opacus Strain R7, a Biodegrader of Mono- and Polycyclic Aromatic Hydrocarbons.</title>
        <authorList>
            <person name="Di Gennaro P."/>
            <person name="Zampolli J."/>
            <person name="Presti I."/>
            <person name="Cappelletti M."/>
            <person name="D'Ursi P."/>
            <person name="Orro A."/>
            <person name="Mezzelani A."/>
            <person name="Milanesi L."/>
        </authorList>
    </citation>
    <scope>NUCLEOTIDE SEQUENCE [LARGE SCALE GENOMIC DNA]</scope>
    <source>
        <strain evidence="8 9">R7</strain>
    </source>
</reference>
<dbReference type="Gene3D" id="1.20.1250.20">
    <property type="entry name" value="MFS general substrate transporter like domains"/>
    <property type="match status" value="1"/>
</dbReference>
<dbReference type="InterPro" id="IPR036259">
    <property type="entry name" value="MFS_trans_sf"/>
</dbReference>
<feature type="transmembrane region" description="Helical" evidence="6">
    <location>
        <begin position="164"/>
        <end position="185"/>
    </location>
</feature>
<keyword evidence="3 6" id="KW-1133">Transmembrane helix</keyword>
<evidence type="ECO:0000256" key="6">
    <source>
        <dbReference type="SAM" id="Phobius"/>
    </source>
</evidence>
<dbReference type="GO" id="GO:0005886">
    <property type="term" value="C:plasma membrane"/>
    <property type="evidence" value="ECO:0007669"/>
    <property type="project" value="UniProtKB-SubCell"/>
</dbReference>
<dbReference type="eggNOG" id="COG2814">
    <property type="taxonomic scope" value="Bacteria"/>
</dbReference>
<feature type="transmembrane region" description="Helical" evidence="6">
    <location>
        <begin position="69"/>
        <end position="94"/>
    </location>
</feature>
<feature type="region of interest" description="Disordered" evidence="5">
    <location>
        <begin position="240"/>
        <end position="263"/>
    </location>
</feature>
<dbReference type="AlphaFoldDB" id="A0A076EBZ7"/>
<feature type="transmembrane region" description="Helical" evidence="6">
    <location>
        <begin position="432"/>
        <end position="450"/>
    </location>
</feature>
<dbReference type="SUPFAM" id="SSF103473">
    <property type="entry name" value="MFS general substrate transporter"/>
    <property type="match status" value="1"/>
</dbReference>
<keyword evidence="4 6" id="KW-0472">Membrane</keyword>
<dbReference type="CDD" id="cd17316">
    <property type="entry name" value="MFS_SV2_like"/>
    <property type="match status" value="1"/>
</dbReference>
<evidence type="ECO:0000256" key="5">
    <source>
        <dbReference type="SAM" id="MobiDB-lite"/>
    </source>
</evidence>
<evidence type="ECO:0000256" key="3">
    <source>
        <dbReference type="ARBA" id="ARBA00022989"/>
    </source>
</evidence>
<dbReference type="InterPro" id="IPR020846">
    <property type="entry name" value="MFS_dom"/>
</dbReference>
<dbReference type="EMBL" id="CP008947">
    <property type="protein sequence ID" value="AII03795.1"/>
    <property type="molecule type" value="Genomic_DNA"/>
</dbReference>
<sequence length="465" mass="49981">MYDDARVPAPTRGPASPPLTPATIAGRMERLPWCRVQRNLFLVIATAWFFDSIDLGAMTFLLSPISHHFALTAAQTGVLGSASFAGMFFGAIGAGAIADRFGRQRVFKYSIVAWGLASIGLALSWNFEALLTFRFLLGVGMGAEFPVAAAILAEFMPSSKRGRYAALLEGAWPIGFITAGAVSYLLVASTFGWRGFFLMQAALAVVALIIRRNLPESPRWQVSRGHTAAAERTLSSIESAVREATGRPLPEPEPVRGTHGEDTERGGFRALFLPAHKARTLTVWAVWFCLMTGYYGLTTWIGKLLTDNGLDVAKSIGFVLVMALWGIPGFLSAAYLIERLGRRYCLAGYTIGSGIAAFFYGQSSGTFELILAGSFLQFFFFGMFSSIFAYTPELFPTRSRGAGVGSATALGRLGSVFGPIAVPFLLGFGGTGLVFSTSAVLFAIGALIVLTRLPETKDAVLEQIH</sequence>
<name>A0A076EBZ7_RHOOP</name>
<dbReference type="InterPro" id="IPR005829">
    <property type="entry name" value="Sugar_transporter_CS"/>
</dbReference>
<dbReference type="PROSITE" id="PS00217">
    <property type="entry name" value="SUGAR_TRANSPORT_2"/>
    <property type="match status" value="1"/>
</dbReference>
<organism evidence="8 9">
    <name type="scientific">Rhodococcus opacus</name>
    <name type="common">Nocardia opaca</name>
    <dbReference type="NCBI Taxonomy" id="37919"/>
    <lineage>
        <taxon>Bacteria</taxon>
        <taxon>Bacillati</taxon>
        <taxon>Actinomycetota</taxon>
        <taxon>Actinomycetes</taxon>
        <taxon>Mycobacteriales</taxon>
        <taxon>Nocardiaceae</taxon>
        <taxon>Rhodococcus</taxon>
    </lineage>
</organism>
<evidence type="ECO:0000256" key="1">
    <source>
        <dbReference type="ARBA" id="ARBA00004651"/>
    </source>
</evidence>
<feature type="transmembrane region" description="Helical" evidence="6">
    <location>
        <begin position="369"/>
        <end position="390"/>
    </location>
</feature>
<evidence type="ECO:0000256" key="2">
    <source>
        <dbReference type="ARBA" id="ARBA00022692"/>
    </source>
</evidence>
<dbReference type="InterPro" id="IPR005828">
    <property type="entry name" value="MFS_sugar_transport-like"/>
</dbReference>
<proteinExistence type="predicted"/>
<feature type="transmembrane region" description="Helical" evidence="6">
    <location>
        <begin position="278"/>
        <end position="296"/>
    </location>
</feature>
<feature type="compositionally biased region" description="Basic and acidic residues" evidence="5">
    <location>
        <begin position="253"/>
        <end position="263"/>
    </location>
</feature>
<dbReference type="GO" id="GO:0046943">
    <property type="term" value="F:carboxylic acid transmembrane transporter activity"/>
    <property type="evidence" value="ECO:0007669"/>
    <property type="project" value="TreeGrafter"/>
</dbReference>
<dbReference type="Pfam" id="PF00083">
    <property type="entry name" value="Sugar_tr"/>
    <property type="match status" value="1"/>
</dbReference>
<feature type="transmembrane region" description="Helical" evidence="6">
    <location>
        <begin position="131"/>
        <end position="152"/>
    </location>
</feature>
<protein>
    <submittedName>
        <fullName evidence="8">MFS transporter</fullName>
    </submittedName>
</protein>
<dbReference type="RefSeq" id="WP_128638595.1">
    <property type="nucleotide sequence ID" value="NZ_CP008947.1"/>
</dbReference>
<feature type="region of interest" description="Disordered" evidence="5">
    <location>
        <begin position="1"/>
        <end position="21"/>
    </location>
</feature>
<feature type="transmembrane region" description="Helical" evidence="6">
    <location>
        <begin position="106"/>
        <end position="125"/>
    </location>
</feature>
<evidence type="ECO:0000256" key="4">
    <source>
        <dbReference type="ARBA" id="ARBA00023136"/>
    </source>
</evidence>
<dbReference type="PROSITE" id="PS50850">
    <property type="entry name" value="MFS"/>
    <property type="match status" value="1"/>
</dbReference>
<feature type="transmembrane region" description="Helical" evidence="6">
    <location>
        <begin position="316"/>
        <end position="337"/>
    </location>
</feature>
<dbReference type="PROSITE" id="PS00216">
    <property type="entry name" value="SUGAR_TRANSPORT_1"/>
    <property type="match status" value="1"/>
</dbReference>
<feature type="domain" description="Major facilitator superfamily (MFS) profile" evidence="7">
    <location>
        <begin position="40"/>
        <end position="457"/>
    </location>
</feature>
<dbReference type="PANTHER" id="PTHR23508">
    <property type="entry name" value="CARBOXYLIC ACID TRANSPORTER PROTEIN HOMOLOG"/>
    <property type="match status" value="1"/>
</dbReference>
<evidence type="ECO:0000259" key="7">
    <source>
        <dbReference type="PROSITE" id="PS50850"/>
    </source>
</evidence>
<evidence type="ECO:0000313" key="8">
    <source>
        <dbReference type="EMBL" id="AII03795.1"/>
    </source>
</evidence>
<evidence type="ECO:0000313" key="9">
    <source>
        <dbReference type="Proteomes" id="UP000028488"/>
    </source>
</evidence>
<feature type="transmembrane region" description="Helical" evidence="6">
    <location>
        <begin position="402"/>
        <end position="426"/>
    </location>
</feature>